<comment type="caution">
    <text evidence="1">The sequence shown here is derived from an EMBL/GenBank/DDBJ whole genome shotgun (WGS) entry which is preliminary data.</text>
</comment>
<accession>A0A2S3UNI7</accession>
<dbReference type="RefSeq" id="WP_268952698.1">
    <property type="nucleotide sequence ID" value="NZ_PPCN01000010.1"/>
</dbReference>
<gene>
    <name evidence="1" type="ORF">CLV41_110127</name>
</gene>
<dbReference type="AlphaFoldDB" id="A0A2S3UNI7"/>
<dbReference type="Proteomes" id="UP000236959">
    <property type="component" value="Unassembled WGS sequence"/>
</dbReference>
<proteinExistence type="predicted"/>
<organism evidence="1 2">
    <name type="scientific">Roseibium marinum</name>
    <dbReference type="NCBI Taxonomy" id="281252"/>
    <lineage>
        <taxon>Bacteria</taxon>
        <taxon>Pseudomonadati</taxon>
        <taxon>Pseudomonadota</taxon>
        <taxon>Alphaproteobacteria</taxon>
        <taxon>Hyphomicrobiales</taxon>
        <taxon>Stappiaceae</taxon>
        <taxon>Roseibium</taxon>
    </lineage>
</organism>
<evidence type="ECO:0000313" key="2">
    <source>
        <dbReference type="Proteomes" id="UP000236959"/>
    </source>
</evidence>
<reference evidence="1 2" key="1">
    <citation type="submission" date="2018-01" db="EMBL/GenBank/DDBJ databases">
        <title>Genomic Encyclopedia of Archaeal and Bacterial Type Strains, Phase II (KMG-II): from individual species to whole genera.</title>
        <authorList>
            <person name="Goeker M."/>
        </authorList>
    </citation>
    <scope>NUCLEOTIDE SEQUENCE [LARGE SCALE GENOMIC DNA]</scope>
    <source>
        <strain evidence="1 2">DSM 17023</strain>
    </source>
</reference>
<name>A0A2S3UNI7_9HYPH</name>
<keyword evidence="2" id="KW-1185">Reference proteome</keyword>
<evidence type="ECO:0000313" key="1">
    <source>
        <dbReference type="EMBL" id="POF29123.1"/>
    </source>
</evidence>
<protein>
    <submittedName>
        <fullName evidence="1">Uncharacterized protein</fullName>
    </submittedName>
</protein>
<sequence>MTGIVAARSAGMVHGLMSSVTGPGTGTGVPEELTLVAAEWPSN</sequence>
<dbReference type="EMBL" id="PPCN01000010">
    <property type="protein sequence ID" value="POF29123.1"/>
    <property type="molecule type" value="Genomic_DNA"/>
</dbReference>